<dbReference type="PANTHER" id="PTHR35149">
    <property type="entry name" value="SLL5132 PROTEIN"/>
    <property type="match status" value="1"/>
</dbReference>
<dbReference type="RefSeq" id="WP_105054660.1">
    <property type="nucleotide sequence ID" value="NZ_CAWNRT010000001.1"/>
</dbReference>
<dbReference type="Pfam" id="PF03235">
    <property type="entry name" value="GmrSD_N"/>
    <property type="match status" value="1"/>
</dbReference>
<dbReference type="OrthoDB" id="9798761at2"/>
<dbReference type="EMBL" id="MSCO01000001">
    <property type="protein sequence ID" value="PQJ89118.1"/>
    <property type="molecule type" value="Genomic_DNA"/>
</dbReference>
<dbReference type="Pfam" id="PF25202">
    <property type="entry name" value="DUF7834"/>
    <property type="match status" value="1"/>
</dbReference>
<evidence type="ECO:0000259" key="2">
    <source>
        <dbReference type="Pfam" id="PF25202"/>
    </source>
</evidence>
<name>A0A2S7XCM0_9GAMM</name>
<dbReference type="Proteomes" id="UP000239263">
    <property type="component" value="Unassembled WGS sequence"/>
</dbReference>
<evidence type="ECO:0000259" key="1">
    <source>
        <dbReference type="Pfam" id="PF03235"/>
    </source>
</evidence>
<sequence length="487" mass="56300">MSVSVASTTLAHIFDHQGIIASDGSTINGQLSIPEYQRPYRWSEEQMLRLLQDFKDYQSGFKSNKDTQKCPFYLGSIILHQQDNLLNIIDGQQRLTTMALIAFLKGEYQNSTLRYEAPESQQQIKHNLAWLLDKREQIASIDFSLVNVTLVVTNNEDEAYRFFETQNTGGVRLKGPDVIKAHHLNVIDKNTPSKTRHFAALWESLNNINPVIDLLLRGRYWEYFNLKKDLKDRSRRTMPLHHQKRLLVDAVVDELSSKTTGEDVAFGRVTRTYFESGGESLSQPQVGYDLRQPLNSGANTIHYLQYFEQLRQTYLVANETENITGTDFHRFYHELICNLHGCGYLKQLFDTSLLLYISLFGQQYLEVAAKKLFRVVYSRRVENQVAVKEKSVPAFLRKTPILDWIAMSYTPEQCFLKLDEFQLNVSAEGIIEAERSPTEQKSSRKQDFINKVKKEFSIEIETQITKEQYATKFSNDFTEKVRLLGGQ</sequence>
<feature type="domain" description="GmrSD restriction endonucleases N-terminal" evidence="1">
    <location>
        <begin position="29"/>
        <end position="184"/>
    </location>
</feature>
<dbReference type="AlphaFoldDB" id="A0A2S7XCM0"/>
<gene>
    <name evidence="3" type="ORF">BTO22_05765</name>
</gene>
<protein>
    <submittedName>
        <fullName evidence="3">Uncharacterized protein</fullName>
    </submittedName>
</protein>
<dbReference type="PANTHER" id="PTHR35149:SF2">
    <property type="entry name" value="DUF262 DOMAIN-CONTAINING PROTEIN"/>
    <property type="match status" value="1"/>
</dbReference>
<organism evidence="3 4">
    <name type="scientific">Aliivibrio sifiae</name>
    <dbReference type="NCBI Taxonomy" id="566293"/>
    <lineage>
        <taxon>Bacteria</taxon>
        <taxon>Pseudomonadati</taxon>
        <taxon>Pseudomonadota</taxon>
        <taxon>Gammaproteobacteria</taxon>
        <taxon>Vibrionales</taxon>
        <taxon>Vibrionaceae</taxon>
        <taxon>Aliivibrio</taxon>
    </lineage>
</organism>
<evidence type="ECO:0000313" key="3">
    <source>
        <dbReference type="EMBL" id="PQJ89118.1"/>
    </source>
</evidence>
<reference evidence="3 4" key="1">
    <citation type="submission" date="2016-12" db="EMBL/GenBank/DDBJ databases">
        <title>Diversity of luminous bacteria.</title>
        <authorList>
            <person name="Yoshizawa S."/>
            <person name="Kogure K."/>
        </authorList>
    </citation>
    <scope>NUCLEOTIDE SEQUENCE [LARGE SCALE GENOMIC DNA]</scope>
    <source>
        <strain evidence="3 4">ATCC 33715</strain>
    </source>
</reference>
<proteinExistence type="predicted"/>
<feature type="domain" description="DUF7834" evidence="2">
    <location>
        <begin position="195"/>
        <end position="425"/>
    </location>
</feature>
<evidence type="ECO:0000313" key="4">
    <source>
        <dbReference type="Proteomes" id="UP000239263"/>
    </source>
</evidence>
<comment type="caution">
    <text evidence="3">The sequence shown here is derived from an EMBL/GenBank/DDBJ whole genome shotgun (WGS) entry which is preliminary data.</text>
</comment>
<dbReference type="InterPro" id="IPR057156">
    <property type="entry name" value="DUF7834"/>
</dbReference>
<dbReference type="InterPro" id="IPR004919">
    <property type="entry name" value="GmrSD_N"/>
</dbReference>
<accession>A0A2S7XCM0</accession>